<proteinExistence type="predicted"/>
<dbReference type="PROSITE" id="PS50144">
    <property type="entry name" value="MATH"/>
    <property type="match status" value="1"/>
</dbReference>
<sequence>MSLNRLNFIIYIRESNWETRSIWTERSILRCKRDISPAHYMMKIQPYSMLAKSGGDKYDSDFFEVGGHKWQELEKSDKNGYISLYLAIVETDTYLPEVCVIDKTHKCETLSFVKEPPNDVFTWKLKEFSTKNCCYESQVFTIGERKWTLKFYPEENSLADGLSLSLFLCQVDGSGMPPIFASYMLRILDIARDRRREIMNDFYKFIHGEAWFRSSPGDKWGYENFMPLKYLNEFVVNDTVTIEVQFLNLSVMKILPEWK</sequence>
<feature type="domain" description="MATH" evidence="1">
    <location>
        <begin position="118"/>
        <end position="246"/>
    </location>
</feature>
<dbReference type="InterPro" id="IPR008974">
    <property type="entry name" value="TRAF-like"/>
</dbReference>
<comment type="caution">
    <text evidence="2">The sequence shown here is derived from an EMBL/GenBank/DDBJ whole genome shotgun (WGS) entry which is preliminary data.</text>
</comment>
<dbReference type="AlphaFoldDB" id="A0A978UXC8"/>
<name>A0A978UXC8_ZIZJJ</name>
<dbReference type="CDD" id="cd00121">
    <property type="entry name" value="MATH"/>
    <property type="match status" value="1"/>
</dbReference>
<dbReference type="Pfam" id="PF22486">
    <property type="entry name" value="MATH_2"/>
    <property type="match status" value="1"/>
</dbReference>
<dbReference type="PANTHER" id="PTHR46162">
    <property type="entry name" value="TRAF-LIKE FAMILY PROTEIN"/>
    <property type="match status" value="1"/>
</dbReference>
<evidence type="ECO:0000259" key="1">
    <source>
        <dbReference type="PROSITE" id="PS50144"/>
    </source>
</evidence>
<reference evidence="2" key="1">
    <citation type="journal article" date="2021" name="Front. Plant Sci.">
        <title>Chromosome-Scale Genome Assembly for Chinese Sour Jujube and Insights Into Its Genome Evolution and Domestication Signature.</title>
        <authorList>
            <person name="Shen L.-Y."/>
            <person name="Luo H."/>
            <person name="Wang X.-L."/>
            <person name="Wang X.-M."/>
            <person name="Qiu X.-J."/>
            <person name="Liu H."/>
            <person name="Zhou S.-S."/>
            <person name="Jia K.-H."/>
            <person name="Nie S."/>
            <person name="Bao Y.-T."/>
            <person name="Zhang R.-G."/>
            <person name="Yun Q.-Z."/>
            <person name="Chai Y.-H."/>
            <person name="Lu J.-Y."/>
            <person name="Li Y."/>
            <person name="Zhao S.-W."/>
            <person name="Mao J.-F."/>
            <person name="Jia S.-G."/>
            <person name="Mao Y.-M."/>
        </authorList>
    </citation>
    <scope>NUCLEOTIDE SEQUENCE</scope>
    <source>
        <strain evidence="2">AT0</strain>
        <tissue evidence="2">Leaf</tissue>
    </source>
</reference>
<dbReference type="SUPFAM" id="SSF49599">
    <property type="entry name" value="TRAF domain-like"/>
    <property type="match status" value="2"/>
</dbReference>
<dbReference type="PANTHER" id="PTHR46162:SF40">
    <property type="entry name" value="TRAF-LIKE FAMILY PROTEIN"/>
    <property type="match status" value="1"/>
</dbReference>
<evidence type="ECO:0000313" key="3">
    <source>
        <dbReference type="Proteomes" id="UP000813462"/>
    </source>
</evidence>
<dbReference type="Proteomes" id="UP000813462">
    <property type="component" value="Unassembled WGS sequence"/>
</dbReference>
<organism evidence="2 3">
    <name type="scientific">Ziziphus jujuba var. spinosa</name>
    <dbReference type="NCBI Taxonomy" id="714518"/>
    <lineage>
        <taxon>Eukaryota</taxon>
        <taxon>Viridiplantae</taxon>
        <taxon>Streptophyta</taxon>
        <taxon>Embryophyta</taxon>
        <taxon>Tracheophyta</taxon>
        <taxon>Spermatophyta</taxon>
        <taxon>Magnoliopsida</taxon>
        <taxon>eudicotyledons</taxon>
        <taxon>Gunneridae</taxon>
        <taxon>Pentapetalae</taxon>
        <taxon>rosids</taxon>
        <taxon>fabids</taxon>
        <taxon>Rosales</taxon>
        <taxon>Rhamnaceae</taxon>
        <taxon>Paliureae</taxon>
        <taxon>Ziziphus</taxon>
    </lineage>
</organism>
<protein>
    <recommendedName>
        <fullName evidence="1">MATH domain-containing protein</fullName>
    </recommendedName>
</protein>
<dbReference type="EMBL" id="JAEACU010000008">
    <property type="protein sequence ID" value="KAH7519644.1"/>
    <property type="molecule type" value="Genomic_DNA"/>
</dbReference>
<accession>A0A978UXC8</accession>
<dbReference type="InterPro" id="IPR002083">
    <property type="entry name" value="MATH/TRAF_dom"/>
</dbReference>
<evidence type="ECO:0000313" key="2">
    <source>
        <dbReference type="EMBL" id="KAH7519644.1"/>
    </source>
</evidence>
<dbReference type="Gene3D" id="2.60.210.10">
    <property type="entry name" value="Apoptosis, Tumor Necrosis Factor Receptor Associated Protein 2, Chain A"/>
    <property type="match status" value="2"/>
</dbReference>
<gene>
    <name evidence="2" type="ORF">FEM48_Zijuj08G0058900</name>
</gene>